<evidence type="ECO:0000256" key="2">
    <source>
        <dbReference type="ARBA" id="ARBA00009360"/>
    </source>
</evidence>
<evidence type="ECO:0000256" key="1">
    <source>
        <dbReference type="ARBA" id="ARBA00004173"/>
    </source>
</evidence>
<dbReference type="EMBL" id="BLXT01004363">
    <property type="protein sequence ID" value="GFO11867.1"/>
    <property type="molecule type" value="Genomic_DNA"/>
</dbReference>
<proteinExistence type="inferred from homology"/>
<keyword evidence="10" id="KW-1185">Reference proteome</keyword>
<comment type="similarity">
    <text evidence="2">Belongs to the mitochondrion-specific ribosomal protein mL40 family.</text>
</comment>
<accession>A0AAV4AY74</accession>
<dbReference type="PANTHER" id="PTHR13359:SF2">
    <property type="entry name" value="LARGE RIBOSOMAL SUBUNIT PROTEIN ML40"/>
    <property type="match status" value="1"/>
</dbReference>
<evidence type="ECO:0000256" key="7">
    <source>
        <dbReference type="ARBA" id="ARBA00035192"/>
    </source>
</evidence>
<organism evidence="9 10">
    <name type="scientific">Plakobranchus ocellatus</name>
    <dbReference type="NCBI Taxonomy" id="259542"/>
    <lineage>
        <taxon>Eukaryota</taxon>
        <taxon>Metazoa</taxon>
        <taxon>Spiralia</taxon>
        <taxon>Lophotrochozoa</taxon>
        <taxon>Mollusca</taxon>
        <taxon>Gastropoda</taxon>
        <taxon>Heterobranchia</taxon>
        <taxon>Euthyneura</taxon>
        <taxon>Panpulmonata</taxon>
        <taxon>Sacoglossa</taxon>
        <taxon>Placobranchoidea</taxon>
        <taxon>Plakobranchidae</taxon>
        <taxon>Plakobranchus</taxon>
    </lineage>
</organism>
<dbReference type="GO" id="GO:0005762">
    <property type="term" value="C:mitochondrial large ribosomal subunit"/>
    <property type="evidence" value="ECO:0007669"/>
    <property type="project" value="InterPro"/>
</dbReference>
<comment type="caution">
    <text evidence="9">The sequence shown here is derived from an EMBL/GenBank/DDBJ whole genome shotgun (WGS) entry which is preliminary data.</text>
</comment>
<dbReference type="InterPro" id="IPR039145">
    <property type="entry name" value="Ribosomal_mL40_metazoa/plant"/>
</dbReference>
<evidence type="ECO:0000256" key="8">
    <source>
        <dbReference type="ARBA" id="ARBA00083752"/>
    </source>
</evidence>
<comment type="subcellular location">
    <subcellularLocation>
        <location evidence="1">Mitochondrion</location>
    </subcellularLocation>
</comment>
<gene>
    <name evidence="9" type="ORF">PoB_003837200</name>
</gene>
<evidence type="ECO:0000313" key="9">
    <source>
        <dbReference type="EMBL" id="GFO11867.1"/>
    </source>
</evidence>
<dbReference type="InterPro" id="IPR019192">
    <property type="entry name" value="Ribosomal_mL40"/>
</dbReference>
<keyword evidence="6" id="KW-0687">Ribonucleoprotein</keyword>
<protein>
    <recommendedName>
        <fullName evidence="7">Large ribosomal subunit protein mL40</fullName>
    </recommendedName>
    <alternativeName>
        <fullName evidence="8">39S ribosomal protein L40, mitochondrial</fullName>
    </alternativeName>
</protein>
<dbReference type="Gene3D" id="6.10.250.3440">
    <property type="match status" value="1"/>
</dbReference>
<evidence type="ECO:0000313" key="10">
    <source>
        <dbReference type="Proteomes" id="UP000735302"/>
    </source>
</evidence>
<evidence type="ECO:0000256" key="4">
    <source>
        <dbReference type="ARBA" id="ARBA00022980"/>
    </source>
</evidence>
<reference evidence="9 10" key="1">
    <citation type="journal article" date="2021" name="Elife">
        <title>Chloroplast acquisition without the gene transfer in kleptoplastic sea slugs, Plakobranchus ocellatus.</title>
        <authorList>
            <person name="Maeda T."/>
            <person name="Takahashi S."/>
            <person name="Yoshida T."/>
            <person name="Shimamura S."/>
            <person name="Takaki Y."/>
            <person name="Nagai Y."/>
            <person name="Toyoda A."/>
            <person name="Suzuki Y."/>
            <person name="Arimoto A."/>
            <person name="Ishii H."/>
            <person name="Satoh N."/>
            <person name="Nishiyama T."/>
            <person name="Hasebe M."/>
            <person name="Maruyama T."/>
            <person name="Minagawa J."/>
            <person name="Obokata J."/>
            <person name="Shigenobu S."/>
        </authorList>
    </citation>
    <scope>NUCLEOTIDE SEQUENCE [LARGE SCALE GENOMIC DNA]</scope>
</reference>
<keyword evidence="5" id="KW-0496">Mitochondrion</keyword>
<dbReference type="Proteomes" id="UP000735302">
    <property type="component" value="Unassembled WGS sequence"/>
</dbReference>
<dbReference type="AlphaFoldDB" id="A0AAV4AY74"/>
<dbReference type="Pfam" id="PF09812">
    <property type="entry name" value="MRP-L28"/>
    <property type="match status" value="1"/>
</dbReference>
<evidence type="ECO:0000256" key="3">
    <source>
        <dbReference type="ARBA" id="ARBA00022946"/>
    </source>
</evidence>
<evidence type="ECO:0000256" key="5">
    <source>
        <dbReference type="ARBA" id="ARBA00023128"/>
    </source>
</evidence>
<sequence>MAAILSNLAKLSLSQPTSTVFQSCRIHSQVNPLLIRATQQLLAEPMKKKKRIDPSVLAAKEAKKIKKIEKEIKKLTRFGRILKPVAEIELPNKQFRLAKERQRETPVLSFEESEERALLQKQWGRYRTKMWVHQYQVYDKLVAAQAEALEELKAESPELYQEAIKIDYNMIAMNFEGPKLTPPIRDYVPPDGDYVDTSRKY</sequence>
<dbReference type="FunFam" id="6.10.250.3440:FF:000001">
    <property type="entry name" value="Mitochondrial ribosomal protein L40"/>
    <property type="match status" value="1"/>
</dbReference>
<evidence type="ECO:0000256" key="6">
    <source>
        <dbReference type="ARBA" id="ARBA00023274"/>
    </source>
</evidence>
<keyword evidence="3" id="KW-0809">Transit peptide</keyword>
<keyword evidence="4 9" id="KW-0689">Ribosomal protein</keyword>
<dbReference type="PANTHER" id="PTHR13359">
    <property type="entry name" value="39S RIBOSOMAL PROTEIN L40, MITOCHONDRIAL"/>
    <property type="match status" value="1"/>
</dbReference>
<name>A0AAV4AY74_9GAST</name>